<protein>
    <submittedName>
        <fullName evidence="7">DUF4870 domain-containing protein</fullName>
    </submittedName>
</protein>
<sequence>MSYDQQPPAGGQQQPPFGGQPQQPYSGQPQQPYGAQPQQPLRPDEEKTWSLLAHLGGILFGFLAPLVVWLVFKGRGPFLDDQAKEALNFQIAVTIAYVAAWILSIVSVGILAFLPFVVWVASLVFAILAAVAVNKGQWYRYPVTLRLVK</sequence>
<keyword evidence="2 6" id="KW-0812">Transmembrane</keyword>
<feature type="transmembrane region" description="Helical" evidence="6">
    <location>
        <begin position="51"/>
        <end position="71"/>
    </location>
</feature>
<dbReference type="EMBL" id="SZYE01000004">
    <property type="protein sequence ID" value="TKR27234.1"/>
    <property type="molecule type" value="Genomic_DNA"/>
</dbReference>
<feature type="compositionally biased region" description="Low complexity" evidence="5">
    <location>
        <begin position="1"/>
        <end position="39"/>
    </location>
</feature>
<keyword evidence="3 6" id="KW-1133">Transmembrane helix</keyword>
<name>A0A7Z8K1T9_9CELL</name>
<dbReference type="AlphaFoldDB" id="A0A7Z8K1T9"/>
<feature type="transmembrane region" description="Helical" evidence="6">
    <location>
        <begin position="116"/>
        <end position="133"/>
    </location>
</feature>
<evidence type="ECO:0000313" key="8">
    <source>
        <dbReference type="Proteomes" id="UP000308121"/>
    </source>
</evidence>
<evidence type="ECO:0000313" key="7">
    <source>
        <dbReference type="EMBL" id="TKR27234.1"/>
    </source>
</evidence>
<proteinExistence type="predicted"/>
<dbReference type="RefSeq" id="WP_154727887.1">
    <property type="nucleotide sequence ID" value="NZ_SZYE01000004.1"/>
</dbReference>
<gene>
    <name evidence="7" type="ORF">FA014_01185</name>
</gene>
<feature type="transmembrane region" description="Helical" evidence="6">
    <location>
        <begin position="91"/>
        <end position="110"/>
    </location>
</feature>
<evidence type="ECO:0000256" key="3">
    <source>
        <dbReference type="ARBA" id="ARBA00022989"/>
    </source>
</evidence>
<comment type="subcellular location">
    <subcellularLocation>
        <location evidence="1">Membrane</location>
        <topology evidence="1">Multi-pass membrane protein</topology>
    </subcellularLocation>
</comment>
<feature type="region of interest" description="Disordered" evidence="5">
    <location>
        <begin position="1"/>
        <end position="42"/>
    </location>
</feature>
<evidence type="ECO:0000256" key="5">
    <source>
        <dbReference type="SAM" id="MobiDB-lite"/>
    </source>
</evidence>
<evidence type="ECO:0000256" key="4">
    <source>
        <dbReference type="ARBA" id="ARBA00023136"/>
    </source>
</evidence>
<organism evidence="7 8">
    <name type="scientific">Cellulomonas hominis</name>
    <dbReference type="NCBI Taxonomy" id="156981"/>
    <lineage>
        <taxon>Bacteria</taxon>
        <taxon>Bacillati</taxon>
        <taxon>Actinomycetota</taxon>
        <taxon>Actinomycetes</taxon>
        <taxon>Micrococcales</taxon>
        <taxon>Cellulomonadaceae</taxon>
        <taxon>Cellulomonas</taxon>
    </lineage>
</organism>
<keyword evidence="4 6" id="KW-0472">Membrane</keyword>
<dbReference type="Proteomes" id="UP000308121">
    <property type="component" value="Unassembled WGS sequence"/>
</dbReference>
<reference evidence="7 8" key="1">
    <citation type="submission" date="2019-05" db="EMBL/GenBank/DDBJ databases">
        <title>Genome sequence of Cellulomonas hominis strain CS1.</title>
        <authorList>
            <person name="Belmont J."/>
            <person name="Maclea K.S."/>
        </authorList>
    </citation>
    <scope>NUCLEOTIDE SEQUENCE [LARGE SCALE GENOMIC DNA]</scope>
    <source>
        <strain evidence="7 8">CS1</strain>
    </source>
</reference>
<evidence type="ECO:0000256" key="1">
    <source>
        <dbReference type="ARBA" id="ARBA00004141"/>
    </source>
</evidence>
<evidence type="ECO:0000256" key="6">
    <source>
        <dbReference type="SAM" id="Phobius"/>
    </source>
</evidence>
<evidence type="ECO:0000256" key="2">
    <source>
        <dbReference type="ARBA" id="ARBA00022692"/>
    </source>
</evidence>
<dbReference type="InterPro" id="IPR019109">
    <property type="entry name" value="MamF_MmsF"/>
</dbReference>
<accession>A0A7Z8K1T9</accession>
<dbReference type="Pfam" id="PF09685">
    <property type="entry name" value="MamF_MmsF"/>
    <property type="match status" value="1"/>
</dbReference>
<comment type="caution">
    <text evidence="7">The sequence shown here is derived from an EMBL/GenBank/DDBJ whole genome shotgun (WGS) entry which is preliminary data.</text>
</comment>
<dbReference type="OrthoDB" id="9808930at2"/>